<feature type="domain" description="Secretion system C-terminal sorting" evidence="3">
    <location>
        <begin position="685"/>
        <end position="749"/>
    </location>
</feature>
<proteinExistence type="predicted"/>
<accession>A0ABS1C4F1</accession>
<evidence type="ECO:0000256" key="1">
    <source>
        <dbReference type="ARBA" id="ARBA00022729"/>
    </source>
</evidence>
<sequence length="757" mass="83561">MKHCFTAMLLLFFTNAYAQQGFLFEQKNDVKIVIGTDTLKHGWVGGLNSPVFSRIDLNQDGVEDLYVFDRENTRSNTFLAHNVNGTWEWKPAPQYEAMFPAKLDHWVLLRDFDGDGKKDIFSVEPLGLVAYQNITVAGGPLTFGPKKFLKQDTFNKHDAMLTGTYTLPAIADIDGDGDLDILSFDENDGTFVYHFKNKSQELGYDNDSLRFTKDAMSWAGIRRCVNAGLCNSFTFNNASNCKINGTNHGGGASILAIDLDNDNDKDILVGTDMCADLVQMTNNGTSALASMSSASLNTVYPPNTTQAIVHNYPASYYEDVNFDGIKDLLVAPFIDNNKVEKVGLSKTSWFYKNTAASATAAPVFVYQQDNFLQDKMIDVGEWARPVFADIDADGDQDLLIGNYADMRQGQFLSTVSLYTNVGTATSPMFKLTNPDYLQFSQADIKDIKLQFGDVDGNGSKDLIIKYLHSSGAASYVDFIPNQAQPNQPYVFSRANQVRMALDTEGYDSPLFYDMDNDGDLDLLLGTYTQPPLLQNPGVIRYYKRVGADATSYQSWRIEDANFGDIPWDFPYRDIQPTMIDMNNDGKVDLVTVANSGRIEVYSDVMSNLTGKFTAYTDVLLNTIQNTYEPSKFGQSLYAAFADLDGDSKPEAVIGTSGGGVVFLKNNSTVQLGVKDNIAADLKLNVYPNPATETVNITAAENVQVSVFDAAGRQVSFRTNGFGKQHQLNVSGLKPGVYFLKIATKDFRSAGRTFVVGK</sequence>
<dbReference type="Gene3D" id="2.130.10.130">
    <property type="entry name" value="Integrin alpha, N-terminal"/>
    <property type="match status" value="3"/>
</dbReference>
<dbReference type="PANTHER" id="PTHR44103:SF1">
    <property type="entry name" value="PROPROTEIN CONVERTASE P"/>
    <property type="match status" value="1"/>
</dbReference>
<dbReference type="PANTHER" id="PTHR44103">
    <property type="entry name" value="PROPROTEIN CONVERTASE P"/>
    <property type="match status" value="1"/>
</dbReference>
<dbReference type="Proteomes" id="UP000644147">
    <property type="component" value="Unassembled WGS sequence"/>
</dbReference>
<feature type="signal peptide" evidence="2">
    <location>
        <begin position="1"/>
        <end position="18"/>
    </location>
</feature>
<comment type="caution">
    <text evidence="4">The sequence shown here is derived from an EMBL/GenBank/DDBJ whole genome shotgun (WGS) entry which is preliminary data.</text>
</comment>
<organism evidence="4 5">
    <name type="scientific">Adhaeribacter terrigena</name>
    <dbReference type="NCBI Taxonomy" id="2793070"/>
    <lineage>
        <taxon>Bacteria</taxon>
        <taxon>Pseudomonadati</taxon>
        <taxon>Bacteroidota</taxon>
        <taxon>Cytophagia</taxon>
        <taxon>Cytophagales</taxon>
        <taxon>Hymenobacteraceae</taxon>
        <taxon>Adhaeribacter</taxon>
    </lineage>
</organism>
<keyword evidence="1 2" id="KW-0732">Signal</keyword>
<reference evidence="4 5" key="1">
    <citation type="submission" date="2020-12" db="EMBL/GenBank/DDBJ databases">
        <title>Bacterial novel species Adhaeribacter sp. BT258 isolated from soil.</title>
        <authorList>
            <person name="Jung H.-Y."/>
        </authorList>
    </citation>
    <scope>NUCLEOTIDE SEQUENCE [LARGE SCALE GENOMIC DNA]</scope>
    <source>
        <strain evidence="4 5">BT258</strain>
    </source>
</reference>
<evidence type="ECO:0000313" key="5">
    <source>
        <dbReference type="Proteomes" id="UP000644147"/>
    </source>
</evidence>
<dbReference type="InterPro" id="IPR028994">
    <property type="entry name" value="Integrin_alpha_N"/>
</dbReference>
<dbReference type="InterPro" id="IPR013517">
    <property type="entry name" value="FG-GAP"/>
</dbReference>
<keyword evidence="5" id="KW-1185">Reference proteome</keyword>
<evidence type="ECO:0000256" key="2">
    <source>
        <dbReference type="SAM" id="SignalP"/>
    </source>
</evidence>
<dbReference type="Pfam" id="PF18962">
    <property type="entry name" value="Por_Secre_tail"/>
    <property type="match status" value="1"/>
</dbReference>
<dbReference type="EMBL" id="JAEHFX010000004">
    <property type="protein sequence ID" value="MBK0403400.1"/>
    <property type="molecule type" value="Genomic_DNA"/>
</dbReference>
<dbReference type="NCBIfam" id="TIGR04183">
    <property type="entry name" value="Por_Secre_tail"/>
    <property type="match status" value="1"/>
</dbReference>
<dbReference type="Pfam" id="PF13517">
    <property type="entry name" value="FG-GAP_3"/>
    <property type="match status" value="2"/>
</dbReference>
<name>A0ABS1C4F1_9BACT</name>
<feature type="chain" id="PRO_5045912529" evidence="2">
    <location>
        <begin position="19"/>
        <end position="757"/>
    </location>
</feature>
<gene>
    <name evidence="4" type="ORF">I5M27_10415</name>
</gene>
<dbReference type="SUPFAM" id="SSF69318">
    <property type="entry name" value="Integrin alpha N-terminal domain"/>
    <property type="match status" value="2"/>
</dbReference>
<evidence type="ECO:0000313" key="4">
    <source>
        <dbReference type="EMBL" id="MBK0403400.1"/>
    </source>
</evidence>
<protein>
    <submittedName>
        <fullName evidence="4">T9SS type A sorting domain-containing protein</fullName>
    </submittedName>
</protein>
<dbReference type="RefSeq" id="WP_200506146.1">
    <property type="nucleotide sequence ID" value="NZ_JAEHFX010000004.1"/>
</dbReference>
<dbReference type="InterPro" id="IPR026444">
    <property type="entry name" value="Secre_tail"/>
</dbReference>
<evidence type="ECO:0000259" key="3">
    <source>
        <dbReference type="Pfam" id="PF18962"/>
    </source>
</evidence>